<feature type="region of interest" description="Disordered" evidence="1">
    <location>
        <begin position="1"/>
        <end position="26"/>
    </location>
</feature>
<organism evidence="2 3">
    <name type="scientific">Ranatra chinensis</name>
    <dbReference type="NCBI Taxonomy" id="642074"/>
    <lineage>
        <taxon>Eukaryota</taxon>
        <taxon>Metazoa</taxon>
        <taxon>Ecdysozoa</taxon>
        <taxon>Arthropoda</taxon>
        <taxon>Hexapoda</taxon>
        <taxon>Insecta</taxon>
        <taxon>Pterygota</taxon>
        <taxon>Neoptera</taxon>
        <taxon>Paraneoptera</taxon>
        <taxon>Hemiptera</taxon>
        <taxon>Heteroptera</taxon>
        <taxon>Panheteroptera</taxon>
        <taxon>Nepomorpha</taxon>
        <taxon>Nepidae</taxon>
        <taxon>Ranatrinae</taxon>
        <taxon>Ranatra</taxon>
    </lineage>
</organism>
<dbReference type="AlphaFoldDB" id="A0ABD0Y160"/>
<evidence type="ECO:0000313" key="2">
    <source>
        <dbReference type="EMBL" id="KAL1117219.1"/>
    </source>
</evidence>
<accession>A0ABD0Y160</accession>
<keyword evidence="3" id="KW-1185">Reference proteome</keyword>
<reference evidence="2 3" key="1">
    <citation type="submission" date="2024-07" db="EMBL/GenBank/DDBJ databases">
        <title>Chromosome-level genome assembly of the water stick insect Ranatra chinensis (Heteroptera: Nepidae).</title>
        <authorList>
            <person name="Liu X."/>
        </authorList>
    </citation>
    <scope>NUCLEOTIDE SEQUENCE [LARGE SCALE GENOMIC DNA]</scope>
    <source>
        <strain evidence="2">Cailab_2021Rc</strain>
        <tissue evidence="2">Muscle</tissue>
    </source>
</reference>
<evidence type="ECO:0000313" key="3">
    <source>
        <dbReference type="Proteomes" id="UP001558652"/>
    </source>
</evidence>
<sequence length="120" mass="13367">MPQRNRHRQLPEQYAHQQDGRPAAVHRGARDPLAACLDADGTYICTAYNSRCYIIQKFEPSANVKDDTWPVLSSSSLLAWALDSSHRPLRGHYRLTALRFTGGPPRAAGADSWLSHMVAP</sequence>
<protein>
    <submittedName>
        <fullName evidence="2">Uncharacterized protein</fullName>
    </submittedName>
</protein>
<gene>
    <name evidence="2" type="ORF">AAG570_004546</name>
</gene>
<dbReference type="Proteomes" id="UP001558652">
    <property type="component" value="Unassembled WGS sequence"/>
</dbReference>
<comment type="caution">
    <text evidence="2">The sequence shown here is derived from an EMBL/GenBank/DDBJ whole genome shotgun (WGS) entry which is preliminary data.</text>
</comment>
<proteinExistence type="predicted"/>
<evidence type="ECO:0000256" key="1">
    <source>
        <dbReference type="SAM" id="MobiDB-lite"/>
    </source>
</evidence>
<dbReference type="EMBL" id="JBFDAA010000016">
    <property type="protein sequence ID" value="KAL1117219.1"/>
    <property type="molecule type" value="Genomic_DNA"/>
</dbReference>
<name>A0ABD0Y160_9HEMI</name>